<dbReference type="Pfam" id="PF01292">
    <property type="entry name" value="Ni_hydr_CYTB"/>
    <property type="match status" value="1"/>
</dbReference>
<evidence type="ECO:0000256" key="5">
    <source>
        <dbReference type="ARBA" id="ARBA00023136"/>
    </source>
</evidence>
<dbReference type="Gene3D" id="1.20.950.20">
    <property type="entry name" value="Transmembrane di-heme cytochromes, Chain C"/>
    <property type="match status" value="1"/>
</dbReference>
<evidence type="ECO:0000256" key="4">
    <source>
        <dbReference type="ARBA" id="ARBA00022989"/>
    </source>
</evidence>
<organism evidence="8 9">
    <name type="scientific">Pseudodesulfovibrio sediminis</name>
    <dbReference type="NCBI Taxonomy" id="2810563"/>
    <lineage>
        <taxon>Bacteria</taxon>
        <taxon>Pseudomonadati</taxon>
        <taxon>Thermodesulfobacteriota</taxon>
        <taxon>Desulfovibrionia</taxon>
        <taxon>Desulfovibrionales</taxon>
        <taxon>Desulfovibrionaceae</taxon>
    </lineage>
</organism>
<protein>
    <submittedName>
        <fullName evidence="8">Formate dehydrogenase subunit gamma</fullName>
    </submittedName>
</protein>
<dbReference type="EMBL" id="AP024485">
    <property type="protein sequence ID" value="BCS89316.1"/>
    <property type="molecule type" value="Genomic_DNA"/>
</dbReference>
<keyword evidence="5 6" id="KW-0472">Membrane</keyword>
<name>A0ABM7P8S0_9BACT</name>
<feature type="transmembrane region" description="Helical" evidence="6">
    <location>
        <begin position="12"/>
        <end position="34"/>
    </location>
</feature>
<keyword evidence="2" id="KW-1003">Cell membrane</keyword>
<accession>A0ABM7P8S0</accession>
<feature type="transmembrane region" description="Helical" evidence="6">
    <location>
        <begin position="173"/>
        <end position="200"/>
    </location>
</feature>
<evidence type="ECO:0000256" key="3">
    <source>
        <dbReference type="ARBA" id="ARBA00022692"/>
    </source>
</evidence>
<feature type="domain" description="Cytochrome b561 bacterial/Ni-hydrogenase" evidence="7">
    <location>
        <begin position="8"/>
        <end position="215"/>
    </location>
</feature>
<evidence type="ECO:0000256" key="2">
    <source>
        <dbReference type="ARBA" id="ARBA00022475"/>
    </source>
</evidence>
<dbReference type="SUPFAM" id="SSF81342">
    <property type="entry name" value="Transmembrane di-heme cytochromes"/>
    <property type="match status" value="1"/>
</dbReference>
<dbReference type="PANTHER" id="PTHR30485:SF0">
    <property type="entry name" value="NI_FE-HYDROGENASE 1 B-TYPE CYTOCHROME SUBUNIT-RELATED"/>
    <property type="match status" value="1"/>
</dbReference>
<evidence type="ECO:0000259" key="7">
    <source>
        <dbReference type="Pfam" id="PF01292"/>
    </source>
</evidence>
<dbReference type="PANTHER" id="PTHR30485">
    <property type="entry name" value="NI/FE-HYDROGENASE 1 B-TYPE CYTOCHROME SUBUNIT"/>
    <property type="match status" value="1"/>
</dbReference>
<dbReference type="Proteomes" id="UP001053296">
    <property type="component" value="Chromosome"/>
</dbReference>
<sequence>MPKVHKRHDPSDIFIHWFNAACWFLLLLTGIGLIRNPAIDPFGSGYPEAMRAMVGGGGNLLLIHEFIGLAWLVGFLLYLVVNFKGALFFLSEVFPVSMGRDMTWMMKKIVLMTLGPKALKMVGLDPELPDQGYYNMGQKAFAQASVVGGVVIAVTGVIMFLSDRSFGAEATGMISWSIALHFIAVGLVFAGLLVHIYMAAISPEERPGFKSMFTGVVPDGYAKHHHRLWWEKIKTEGE</sequence>
<evidence type="ECO:0000313" key="8">
    <source>
        <dbReference type="EMBL" id="BCS89316.1"/>
    </source>
</evidence>
<dbReference type="RefSeq" id="WP_229591293.1">
    <property type="nucleotide sequence ID" value="NZ_AP024485.1"/>
</dbReference>
<comment type="subcellular location">
    <subcellularLocation>
        <location evidence="1">Cell membrane</location>
        <topology evidence="1">Multi-pass membrane protein</topology>
    </subcellularLocation>
</comment>
<keyword evidence="4 6" id="KW-1133">Transmembrane helix</keyword>
<dbReference type="InterPro" id="IPR016174">
    <property type="entry name" value="Di-haem_cyt_TM"/>
</dbReference>
<feature type="transmembrane region" description="Helical" evidence="6">
    <location>
        <begin position="60"/>
        <end position="81"/>
    </location>
</feature>
<keyword evidence="3 6" id="KW-0812">Transmembrane</keyword>
<evidence type="ECO:0000256" key="6">
    <source>
        <dbReference type="SAM" id="Phobius"/>
    </source>
</evidence>
<dbReference type="InterPro" id="IPR051542">
    <property type="entry name" value="Hydrogenase_cytochrome"/>
</dbReference>
<keyword evidence="9" id="KW-1185">Reference proteome</keyword>
<evidence type="ECO:0000313" key="9">
    <source>
        <dbReference type="Proteomes" id="UP001053296"/>
    </source>
</evidence>
<reference evidence="8" key="1">
    <citation type="journal article" date="2022" name="Arch. Microbiol.">
        <title>Pseudodesulfovibrio sediminis sp. nov., a mesophilic and neutrophilic sulfate-reducing bacterium isolated from sediment of a brackish lake.</title>
        <authorList>
            <person name="Takahashi A."/>
            <person name="Kojima H."/>
            <person name="Watanabe M."/>
            <person name="Fukui M."/>
        </authorList>
    </citation>
    <scope>NUCLEOTIDE SEQUENCE</scope>
    <source>
        <strain evidence="8">SF6</strain>
    </source>
</reference>
<evidence type="ECO:0000256" key="1">
    <source>
        <dbReference type="ARBA" id="ARBA00004651"/>
    </source>
</evidence>
<dbReference type="InterPro" id="IPR011577">
    <property type="entry name" value="Cyt_b561_bac/Ni-Hgenase"/>
</dbReference>
<proteinExistence type="predicted"/>
<feature type="transmembrane region" description="Helical" evidence="6">
    <location>
        <begin position="140"/>
        <end position="161"/>
    </location>
</feature>
<gene>
    <name evidence="8" type="primary">fdoI</name>
    <name evidence="8" type="ORF">PSDVSF_25580</name>
</gene>